<name>A0A9E2KNC5_9GAMM</name>
<keyword evidence="3 5" id="KW-0418">Kinase</keyword>
<accession>A0A9E2KNC5</accession>
<dbReference type="Proteomes" id="UP000824150">
    <property type="component" value="Unassembled WGS sequence"/>
</dbReference>
<dbReference type="PANTHER" id="PTHR43085">
    <property type="entry name" value="HEXOKINASE FAMILY MEMBER"/>
    <property type="match status" value="1"/>
</dbReference>
<reference evidence="5" key="2">
    <citation type="submission" date="2021-04" db="EMBL/GenBank/DDBJ databases">
        <authorList>
            <person name="Gilroy R."/>
        </authorList>
    </citation>
    <scope>NUCLEOTIDE SEQUENCE</scope>
    <source>
        <strain evidence="5">687</strain>
    </source>
</reference>
<keyword evidence="2" id="KW-0808">Transferase</keyword>
<dbReference type="PROSITE" id="PS00583">
    <property type="entry name" value="PFKB_KINASES_1"/>
    <property type="match status" value="1"/>
</dbReference>
<protein>
    <submittedName>
        <fullName evidence="5">Carbohydrate kinase</fullName>
    </submittedName>
</protein>
<organism evidence="5 6">
    <name type="scientific">Candidatus Anaerobiospirillum merdipullorum</name>
    <dbReference type="NCBI Taxonomy" id="2838450"/>
    <lineage>
        <taxon>Bacteria</taxon>
        <taxon>Pseudomonadati</taxon>
        <taxon>Pseudomonadota</taxon>
        <taxon>Gammaproteobacteria</taxon>
        <taxon>Aeromonadales</taxon>
        <taxon>Succinivibrionaceae</taxon>
        <taxon>Anaerobiospirillum</taxon>
    </lineage>
</organism>
<evidence type="ECO:0000313" key="5">
    <source>
        <dbReference type="EMBL" id="MBU3826492.1"/>
    </source>
</evidence>
<dbReference type="AlphaFoldDB" id="A0A9E2KNC5"/>
<dbReference type="PANTHER" id="PTHR43085:SF57">
    <property type="entry name" value="CARBOHYDRATE KINASE PFKB DOMAIN-CONTAINING PROTEIN"/>
    <property type="match status" value="1"/>
</dbReference>
<reference evidence="5" key="1">
    <citation type="journal article" date="2021" name="PeerJ">
        <title>Extensive microbial diversity within the chicken gut microbiome revealed by metagenomics and culture.</title>
        <authorList>
            <person name="Gilroy R."/>
            <person name="Ravi A."/>
            <person name="Getino M."/>
            <person name="Pursley I."/>
            <person name="Horton D.L."/>
            <person name="Alikhan N.F."/>
            <person name="Baker D."/>
            <person name="Gharbi K."/>
            <person name="Hall N."/>
            <person name="Watson M."/>
            <person name="Adriaenssens E.M."/>
            <person name="Foster-Nyarko E."/>
            <person name="Jarju S."/>
            <person name="Secka A."/>
            <person name="Antonio M."/>
            <person name="Oren A."/>
            <person name="Chaudhuri R.R."/>
            <person name="La Ragione R."/>
            <person name="Hildebrand F."/>
            <person name="Pallen M.J."/>
        </authorList>
    </citation>
    <scope>NUCLEOTIDE SEQUENCE</scope>
    <source>
        <strain evidence="5">687</strain>
    </source>
</reference>
<dbReference type="CDD" id="cd01167">
    <property type="entry name" value="bac_FRK"/>
    <property type="match status" value="1"/>
</dbReference>
<dbReference type="SUPFAM" id="SSF53613">
    <property type="entry name" value="Ribokinase-like"/>
    <property type="match status" value="1"/>
</dbReference>
<comment type="caution">
    <text evidence="5">The sequence shown here is derived from an EMBL/GenBank/DDBJ whole genome shotgun (WGS) entry which is preliminary data.</text>
</comment>
<evidence type="ECO:0000256" key="3">
    <source>
        <dbReference type="ARBA" id="ARBA00022777"/>
    </source>
</evidence>
<dbReference type="InterPro" id="IPR029056">
    <property type="entry name" value="Ribokinase-like"/>
</dbReference>
<feature type="domain" description="Carbohydrate kinase PfkB" evidence="4">
    <location>
        <begin position="32"/>
        <end position="293"/>
    </location>
</feature>
<dbReference type="InterPro" id="IPR011611">
    <property type="entry name" value="PfkB_dom"/>
</dbReference>
<dbReference type="Pfam" id="PF00294">
    <property type="entry name" value="PfkB"/>
    <property type="match status" value="1"/>
</dbReference>
<gene>
    <name evidence="5" type="ORF">IAA31_03265</name>
</gene>
<dbReference type="GO" id="GO:0016301">
    <property type="term" value="F:kinase activity"/>
    <property type="evidence" value="ECO:0007669"/>
    <property type="project" value="UniProtKB-KW"/>
</dbReference>
<sequence>MLNLDKFRQLNHITCVGLGEVLFDVYPQGPKLGGAPANFAFHCGQLGLKSMVISAVGQDDLGERARQELASKFLPALLPTVPYPTGAVNVTLSSDGVPAYIFLEDTAYDHIPFTPLLAELAPKINIACFGTLAQRGSETHETVLKFLDAMSPAARLRVFDINLRRHYYTSEIVDDCLNRCEVVKCNEDELPVLCEMAGLPAGSGARDYYHHLQNKGISCLIFTEGAKQSTVFLNDEFSCVPTPQIDAIDTVGAGDSFTASLISLLVKGWPLAKAHRMAADLAAFVCTQRGAMPEFTPNLWGRLVD</sequence>
<dbReference type="InterPro" id="IPR002173">
    <property type="entry name" value="Carboh/pur_kinase_PfkB_CS"/>
</dbReference>
<evidence type="ECO:0000256" key="2">
    <source>
        <dbReference type="ARBA" id="ARBA00022679"/>
    </source>
</evidence>
<dbReference type="InterPro" id="IPR050306">
    <property type="entry name" value="PfkB_Carbo_kinase"/>
</dbReference>
<dbReference type="Gene3D" id="3.40.1190.20">
    <property type="match status" value="1"/>
</dbReference>
<evidence type="ECO:0000313" key="6">
    <source>
        <dbReference type="Proteomes" id="UP000824150"/>
    </source>
</evidence>
<proteinExistence type="inferred from homology"/>
<comment type="similarity">
    <text evidence="1">Belongs to the carbohydrate kinase PfkB family.</text>
</comment>
<dbReference type="EMBL" id="JAHLFG010000035">
    <property type="protein sequence ID" value="MBU3826492.1"/>
    <property type="molecule type" value="Genomic_DNA"/>
</dbReference>
<evidence type="ECO:0000256" key="1">
    <source>
        <dbReference type="ARBA" id="ARBA00010688"/>
    </source>
</evidence>
<evidence type="ECO:0000259" key="4">
    <source>
        <dbReference type="Pfam" id="PF00294"/>
    </source>
</evidence>